<evidence type="ECO:0008006" key="4">
    <source>
        <dbReference type="Google" id="ProtNLM"/>
    </source>
</evidence>
<dbReference type="EMBL" id="ASPP01007142">
    <property type="protein sequence ID" value="ETO27618.1"/>
    <property type="molecule type" value="Genomic_DNA"/>
</dbReference>
<keyword evidence="3" id="KW-1185">Reference proteome</keyword>
<organism evidence="2 3">
    <name type="scientific">Reticulomyxa filosa</name>
    <dbReference type="NCBI Taxonomy" id="46433"/>
    <lineage>
        <taxon>Eukaryota</taxon>
        <taxon>Sar</taxon>
        <taxon>Rhizaria</taxon>
        <taxon>Retaria</taxon>
        <taxon>Foraminifera</taxon>
        <taxon>Monothalamids</taxon>
        <taxon>Reticulomyxidae</taxon>
        <taxon>Reticulomyxa</taxon>
    </lineage>
</organism>
<reference evidence="2 3" key="1">
    <citation type="journal article" date="2013" name="Curr. Biol.">
        <title>The Genome of the Foraminiferan Reticulomyxa filosa.</title>
        <authorList>
            <person name="Glockner G."/>
            <person name="Hulsmann N."/>
            <person name="Schleicher M."/>
            <person name="Noegel A.A."/>
            <person name="Eichinger L."/>
            <person name="Gallinger C."/>
            <person name="Pawlowski J."/>
            <person name="Sierra R."/>
            <person name="Euteneuer U."/>
            <person name="Pillet L."/>
            <person name="Moustafa A."/>
            <person name="Platzer M."/>
            <person name="Groth M."/>
            <person name="Szafranski K."/>
            <person name="Schliwa M."/>
        </authorList>
    </citation>
    <scope>NUCLEOTIDE SEQUENCE [LARGE SCALE GENOMIC DNA]</scope>
</reference>
<dbReference type="OrthoDB" id="2245455at2759"/>
<name>X6NNV3_RETFI</name>
<protein>
    <recommendedName>
        <fullName evidence="4">PH domain-containing protein</fullName>
    </recommendedName>
</protein>
<feature type="compositionally biased region" description="Basic and acidic residues" evidence="1">
    <location>
        <begin position="200"/>
        <end position="210"/>
    </location>
</feature>
<dbReference type="Gene3D" id="2.30.29.30">
    <property type="entry name" value="Pleckstrin-homology domain (PH domain)/Phosphotyrosine-binding domain (PTB)"/>
    <property type="match status" value="1"/>
</dbReference>
<feature type="compositionally biased region" description="Polar residues" evidence="1">
    <location>
        <begin position="214"/>
        <end position="235"/>
    </location>
</feature>
<dbReference type="InterPro" id="IPR011993">
    <property type="entry name" value="PH-like_dom_sf"/>
</dbReference>
<dbReference type="SUPFAM" id="SSF50729">
    <property type="entry name" value="PH domain-like"/>
    <property type="match status" value="1"/>
</dbReference>
<feature type="region of interest" description="Disordered" evidence="1">
    <location>
        <begin position="177"/>
        <end position="248"/>
    </location>
</feature>
<gene>
    <name evidence="2" type="ORF">RFI_09507</name>
</gene>
<evidence type="ECO:0000313" key="2">
    <source>
        <dbReference type="EMBL" id="ETO27618.1"/>
    </source>
</evidence>
<dbReference type="AlphaFoldDB" id="X6NNV3"/>
<dbReference type="Proteomes" id="UP000023152">
    <property type="component" value="Unassembled WGS sequence"/>
</dbReference>
<sequence>MYDIVNGLNRGCFLLSFASESESTMVLHIVNIIANNEDYNGGLENQLIWSGYVTKKGKRMGLPTMRYFVLRGIELQLFKSHQNWENGEEPSQKFSLLGCDFSQKRSDGKEVKFRKRGSSDEDGFLTLRMLSQVERDDFLSICAQTLGEAIARNKNHLSLTPNGNSNTMTRGTSIMRMSMDESESESEGDKSDGMATTPRSKMEDEKDSQREANGGQQLSARSAVETTTPSSTNRALGNEMDSDSSNFVLLNDSGGGLGDVIERSQTLNRGMAGPSSFYESAHAAHLVSDQLVEKRSQRYNRHLEQLQHTPRMYGASHIKALNRLAKRRASDIDFIEETFKGDEVKLASQKDEHLQTCKLLDTLSKSIISGAFLNRTLFIHKAVWTQNKVMVSNYEQKLETFDAVAKGLNKAFDDIDLTWLQKDNFKNADSFLKKMKECHSTLLAASTELETYAQKSVIKSKQTGVGKLWNSLKDKSQSKVYDNSEYKELVRQICSHGSKIEMYYTYLSTSQHNHNLLIALEEVCKLMSVFSGVVLSDLKEFLKVYLRRGAKNLYE</sequence>
<comment type="caution">
    <text evidence="2">The sequence shown here is derived from an EMBL/GenBank/DDBJ whole genome shotgun (WGS) entry which is preliminary data.</text>
</comment>
<evidence type="ECO:0000256" key="1">
    <source>
        <dbReference type="SAM" id="MobiDB-lite"/>
    </source>
</evidence>
<evidence type="ECO:0000313" key="3">
    <source>
        <dbReference type="Proteomes" id="UP000023152"/>
    </source>
</evidence>
<accession>X6NNV3</accession>
<proteinExistence type="predicted"/>